<reference evidence="3" key="1">
    <citation type="journal article" date="2019" name="Int. J. Syst. Evol. Microbiol.">
        <title>The Global Catalogue of Microorganisms (GCM) 10K type strain sequencing project: providing services to taxonomists for standard genome sequencing and annotation.</title>
        <authorList>
            <consortium name="The Broad Institute Genomics Platform"/>
            <consortium name="The Broad Institute Genome Sequencing Center for Infectious Disease"/>
            <person name="Wu L."/>
            <person name="Ma J."/>
        </authorList>
    </citation>
    <scope>NUCLEOTIDE SEQUENCE [LARGE SCALE GENOMIC DNA]</scope>
    <source>
        <strain evidence="3">WYCCWR 12678</strain>
    </source>
</reference>
<organism evidence="2 3">
    <name type="scientific">Effusibacillus consociatus</name>
    <dbReference type="NCBI Taxonomy" id="1117041"/>
    <lineage>
        <taxon>Bacteria</taxon>
        <taxon>Bacillati</taxon>
        <taxon>Bacillota</taxon>
        <taxon>Bacilli</taxon>
        <taxon>Bacillales</taxon>
        <taxon>Alicyclobacillaceae</taxon>
        <taxon>Effusibacillus</taxon>
    </lineage>
</organism>
<protein>
    <submittedName>
        <fullName evidence="2">MucR family transcriptional regulator</fullName>
    </submittedName>
</protein>
<dbReference type="RefSeq" id="WP_380025318.1">
    <property type="nucleotide sequence ID" value="NZ_JBHSHC010000056.1"/>
</dbReference>
<sequence length="80" mass="9235">MARGDKDRGNTEREPFKDEIIFDTYVICPLCKVKLDSLTSSHLQHKHGYSGLKEYKMEFGIPMGVPLVAHKIRANMQKER</sequence>
<evidence type="ECO:0000313" key="2">
    <source>
        <dbReference type="EMBL" id="MFC4767394.1"/>
    </source>
</evidence>
<dbReference type="Pfam" id="PF05443">
    <property type="entry name" value="ROS_MUCR"/>
    <property type="match status" value="1"/>
</dbReference>
<proteinExistence type="inferred from homology"/>
<dbReference type="Proteomes" id="UP001596002">
    <property type="component" value="Unassembled WGS sequence"/>
</dbReference>
<comment type="similarity">
    <text evidence="1">Belongs to the ros/MucR family.</text>
</comment>
<comment type="caution">
    <text evidence="2">The sequence shown here is derived from an EMBL/GenBank/DDBJ whole genome shotgun (WGS) entry which is preliminary data.</text>
</comment>
<gene>
    <name evidence="2" type="ORF">ACFO8Q_08460</name>
</gene>
<dbReference type="InterPro" id="IPR041920">
    <property type="entry name" value="ROS/MUCR_sf"/>
</dbReference>
<dbReference type="EMBL" id="JBHSHC010000056">
    <property type="protein sequence ID" value="MFC4767394.1"/>
    <property type="molecule type" value="Genomic_DNA"/>
</dbReference>
<dbReference type="Gene3D" id="1.10.10.1550">
    <property type="entry name" value="ROS/MUCR transcriptional regulator protein"/>
    <property type="match status" value="1"/>
</dbReference>
<keyword evidence="3" id="KW-1185">Reference proteome</keyword>
<evidence type="ECO:0000313" key="3">
    <source>
        <dbReference type="Proteomes" id="UP001596002"/>
    </source>
</evidence>
<name>A0ABV9Q0V0_9BACL</name>
<accession>A0ABV9Q0V0</accession>
<dbReference type="InterPro" id="IPR008807">
    <property type="entry name" value="ROS_MUCR"/>
</dbReference>
<evidence type="ECO:0000256" key="1">
    <source>
        <dbReference type="ARBA" id="ARBA00007031"/>
    </source>
</evidence>